<evidence type="ECO:0000313" key="3">
    <source>
        <dbReference type="Proteomes" id="UP000598271"/>
    </source>
</evidence>
<feature type="transmembrane region" description="Helical" evidence="1">
    <location>
        <begin position="34"/>
        <end position="52"/>
    </location>
</feature>
<proteinExistence type="predicted"/>
<gene>
    <name evidence="2" type="ORF">GCM10007390_17850</name>
</gene>
<keyword evidence="3" id="KW-1185">Reference proteome</keyword>
<organism evidence="2 3">
    <name type="scientific">Persicitalea jodogahamensis</name>
    <dbReference type="NCBI Taxonomy" id="402147"/>
    <lineage>
        <taxon>Bacteria</taxon>
        <taxon>Pseudomonadati</taxon>
        <taxon>Bacteroidota</taxon>
        <taxon>Cytophagia</taxon>
        <taxon>Cytophagales</taxon>
        <taxon>Spirosomataceae</taxon>
        <taxon>Persicitalea</taxon>
    </lineage>
</organism>
<protein>
    <submittedName>
        <fullName evidence="2">Uncharacterized protein</fullName>
    </submittedName>
</protein>
<evidence type="ECO:0000256" key="1">
    <source>
        <dbReference type="SAM" id="Phobius"/>
    </source>
</evidence>
<evidence type="ECO:0000313" key="2">
    <source>
        <dbReference type="EMBL" id="GHB64391.1"/>
    </source>
</evidence>
<sequence length="58" mass="6515">MGLAPFRPEPHILGKLRWVLGGAAGMKLVDWGDFLLHGLPWVGLLGYGIWYLKRNKKA</sequence>
<reference evidence="2 3" key="1">
    <citation type="journal article" date="2014" name="Int. J. Syst. Evol. Microbiol.">
        <title>Complete genome sequence of Corynebacterium casei LMG S-19264T (=DSM 44701T), isolated from a smear-ripened cheese.</title>
        <authorList>
            <consortium name="US DOE Joint Genome Institute (JGI-PGF)"/>
            <person name="Walter F."/>
            <person name="Albersmeier A."/>
            <person name="Kalinowski J."/>
            <person name="Ruckert C."/>
        </authorList>
    </citation>
    <scope>NUCLEOTIDE SEQUENCE [LARGE SCALE GENOMIC DNA]</scope>
    <source>
        <strain evidence="2 3">KCTC 12866</strain>
    </source>
</reference>
<keyword evidence="1" id="KW-0472">Membrane</keyword>
<name>A0A8J3D7I3_9BACT</name>
<dbReference type="AlphaFoldDB" id="A0A8J3D7I3"/>
<dbReference type="EMBL" id="BMXF01000001">
    <property type="protein sequence ID" value="GHB64391.1"/>
    <property type="molecule type" value="Genomic_DNA"/>
</dbReference>
<keyword evidence="1" id="KW-0812">Transmembrane</keyword>
<accession>A0A8J3D7I3</accession>
<keyword evidence="1" id="KW-1133">Transmembrane helix</keyword>
<comment type="caution">
    <text evidence="2">The sequence shown here is derived from an EMBL/GenBank/DDBJ whole genome shotgun (WGS) entry which is preliminary data.</text>
</comment>
<dbReference type="Proteomes" id="UP000598271">
    <property type="component" value="Unassembled WGS sequence"/>
</dbReference>